<dbReference type="Pfam" id="PF07690">
    <property type="entry name" value="MFS_1"/>
    <property type="match status" value="1"/>
</dbReference>
<evidence type="ECO:0000256" key="1">
    <source>
        <dbReference type="ARBA" id="ARBA00004651"/>
    </source>
</evidence>
<evidence type="ECO:0000313" key="9">
    <source>
        <dbReference type="Proteomes" id="UP000464507"/>
    </source>
</evidence>
<dbReference type="KEGG" id="mant:BHD05_11840"/>
<dbReference type="GO" id="GO:0005886">
    <property type="term" value="C:plasma membrane"/>
    <property type="evidence" value="ECO:0007669"/>
    <property type="project" value="UniProtKB-SubCell"/>
</dbReference>
<feature type="transmembrane region" description="Helical" evidence="6">
    <location>
        <begin position="388"/>
        <end position="408"/>
    </location>
</feature>
<proteinExistence type="predicted"/>
<protein>
    <submittedName>
        <fullName evidence="8">MFS transporter</fullName>
    </submittedName>
</protein>
<evidence type="ECO:0000259" key="7">
    <source>
        <dbReference type="PROSITE" id="PS50850"/>
    </source>
</evidence>
<dbReference type="Gene3D" id="1.20.1250.20">
    <property type="entry name" value="MFS general substrate transporter like domains"/>
    <property type="match status" value="1"/>
</dbReference>
<feature type="transmembrane region" description="Helical" evidence="6">
    <location>
        <begin position="35"/>
        <end position="55"/>
    </location>
</feature>
<evidence type="ECO:0000256" key="4">
    <source>
        <dbReference type="ARBA" id="ARBA00023136"/>
    </source>
</evidence>
<feature type="region of interest" description="Disordered" evidence="5">
    <location>
        <begin position="200"/>
        <end position="219"/>
    </location>
</feature>
<dbReference type="GO" id="GO:0022857">
    <property type="term" value="F:transmembrane transporter activity"/>
    <property type="evidence" value="ECO:0007669"/>
    <property type="project" value="InterPro"/>
</dbReference>
<feature type="transmembrane region" description="Helical" evidence="6">
    <location>
        <begin position="299"/>
        <end position="316"/>
    </location>
</feature>
<dbReference type="AlphaFoldDB" id="A0A7L5APF6"/>
<evidence type="ECO:0000256" key="5">
    <source>
        <dbReference type="SAM" id="MobiDB-lite"/>
    </source>
</evidence>
<dbReference type="PANTHER" id="PTHR23518:SF2">
    <property type="entry name" value="MAJOR FACILITATOR SUPERFAMILY TRANSPORTER"/>
    <property type="match status" value="1"/>
</dbReference>
<gene>
    <name evidence="8" type="ORF">BHD05_11840</name>
</gene>
<name>A0A7L5APF6_9MICO</name>
<reference evidence="8 9" key="1">
    <citation type="submission" date="2016-09" db="EMBL/GenBank/DDBJ databases">
        <title>Complete genome sequence of microbes from the polar regions.</title>
        <authorList>
            <person name="Liao L."/>
            <person name="Chen B."/>
        </authorList>
    </citation>
    <scope>NUCLEOTIDE SEQUENCE [LARGE SCALE GENOMIC DNA]</scope>
    <source>
        <strain evidence="8 9">ZS314</strain>
    </source>
</reference>
<feature type="transmembrane region" description="Helical" evidence="6">
    <location>
        <begin position="237"/>
        <end position="258"/>
    </location>
</feature>
<dbReference type="InterPro" id="IPR020846">
    <property type="entry name" value="MFS_dom"/>
</dbReference>
<keyword evidence="9" id="KW-1185">Reference proteome</keyword>
<evidence type="ECO:0000256" key="3">
    <source>
        <dbReference type="ARBA" id="ARBA00022989"/>
    </source>
</evidence>
<organism evidence="8 9">
    <name type="scientific">Marisediminicola antarctica</name>
    <dbReference type="NCBI Taxonomy" id="674079"/>
    <lineage>
        <taxon>Bacteria</taxon>
        <taxon>Bacillati</taxon>
        <taxon>Actinomycetota</taxon>
        <taxon>Actinomycetes</taxon>
        <taxon>Micrococcales</taxon>
        <taxon>Microbacteriaceae</taxon>
        <taxon>Marisediminicola</taxon>
    </lineage>
</organism>
<feature type="transmembrane region" description="Helical" evidence="6">
    <location>
        <begin position="147"/>
        <end position="167"/>
    </location>
</feature>
<accession>A0A7L5APF6</accession>
<feature type="transmembrane region" description="Helical" evidence="6">
    <location>
        <begin position="322"/>
        <end position="346"/>
    </location>
</feature>
<dbReference type="OrthoDB" id="9803985at2"/>
<feature type="transmembrane region" description="Helical" evidence="6">
    <location>
        <begin position="358"/>
        <end position="382"/>
    </location>
</feature>
<keyword evidence="3 6" id="KW-1133">Transmembrane helix</keyword>
<dbReference type="CDD" id="cd17370">
    <property type="entry name" value="MFS_MJ1317_like"/>
    <property type="match status" value="1"/>
</dbReference>
<dbReference type="InterPro" id="IPR036259">
    <property type="entry name" value="MFS_trans_sf"/>
</dbReference>
<evidence type="ECO:0000256" key="6">
    <source>
        <dbReference type="SAM" id="Phobius"/>
    </source>
</evidence>
<dbReference type="PANTHER" id="PTHR23518">
    <property type="entry name" value="C-METHYLTRANSFERASE"/>
    <property type="match status" value="1"/>
</dbReference>
<keyword evidence="2 6" id="KW-0812">Transmembrane</keyword>
<sequence length="418" mass="43529">MRPQGAGRGAKVSSVVITLGIVSMLTDISSESVSAILPLYITGVIGLSTIAYGFLDGIYQGISAFVRIAAGWASDRGGQPKWVAFFGYGLSALARVGLLFASGFAALTAVITVDRLGKGIRTAPRDALISASSDPDNLGRSFGTHRMLDTVGAALGPLLAFVILFLIPDGYSTVFVVSLAFALLGVALLGIVVPNIRPAEGPSEGPSEGRSDRPAATQPAAPRFRWNQLTDPRLRRLLVAAGLLGLLTIGDGFIYLLLQTRGAFAAEYFPLLYVGTNLTFLALAIPFGRLADRVGRARIFVVGHLALLAAYVVAALPVNGALLTIACLLLLGMFYAATDGILAALASQFTPPEARATGIAAAQTVVALSRLVASTTFGLLWFLYGSQAAVIGVAVALAIVIPVVALLLRRPARVRADA</sequence>
<feature type="transmembrane region" description="Helical" evidence="6">
    <location>
        <begin position="85"/>
        <end position="111"/>
    </location>
</feature>
<feature type="domain" description="Major facilitator superfamily (MFS) profile" evidence="7">
    <location>
        <begin position="15"/>
        <end position="413"/>
    </location>
</feature>
<dbReference type="PROSITE" id="PS50850">
    <property type="entry name" value="MFS"/>
    <property type="match status" value="1"/>
</dbReference>
<dbReference type="EMBL" id="CP017146">
    <property type="protein sequence ID" value="QHO71164.1"/>
    <property type="molecule type" value="Genomic_DNA"/>
</dbReference>
<comment type="subcellular location">
    <subcellularLocation>
        <location evidence="1">Cell membrane</location>
        <topology evidence="1">Multi-pass membrane protein</topology>
    </subcellularLocation>
</comment>
<feature type="transmembrane region" description="Helical" evidence="6">
    <location>
        <begin position="173"/>
        <end position="193"/>
    </location>
</feature>
<keyword evidence="4 6" id="KW-0472">Membrane</keyword>
<evidence type="ECO:0000256" key="2">
    <source>
        <dbReference type="ARBA" id="ARBA00022692"/>
    </source>
</evidence>
<evidence type="ECO:0000313" key="8">
    <source>
        <dbReference type="EMBL" id="QHO71164.1"/>
    </source>
</evidence>
<dbReference type="Proteomes" id="UP000464507">
    <property type="component" value="Chromosome"/>
</dbReference>
<dbReference type="InterPro" id="IPR011701">
    <property type="entry name" value="MFS"/>
</dbReference>
<dbReference type="SUPFAM" id="SSF103473">
    <property type="entry name" value="MFS general substrate transporter"/>
    <property type="match status" value="1"/>
</dbReference>
<feature type="transmembrane region" description="Helical" evidence="6">
    <location>
        <begin position="270"/>
        <end position="287"/>
    </location>
</feature>